<evidence type="ECO:0000256" key="3">
    <source>
        <dbReference type="ARBA" id="ARBA00023136"/>
    </source>
</evidence>
<evidence type="ECO:0000313" key="7">
    <source>
        <dbReference type="EMBL" id="GAT13329.1"/>
    </source>
</evidence>
<feature type="chain" id="PRO_5039332759" description="Lipoprotein antigen" evidence="6">
    <location>
        <begin position="29"/>
        <end position="145"/>
    </location>
</feature>
<evidence type="ECO:0008006" key="9">
    <source>
        <dbReference type="Google" id="ProtNLM"/>
    </source>
</evidence>
<proteinExistence type="predicted"/>
<evidence type="ECO:0000256" key="6">
    <source>
        <dbReference type="SAM" id="SignalP"/>
    </source>
</evidence>
<evidence type="ECO:0000256" key="4">
    <source>
        <dbReference type="ARBA" id="ARBA00023139"/>
    </source>
</evidence>
<gene>
    <name evidence="7" type="ORF">RMCT_0300</name>
</gene>
<keyword evidence="1" id="KW-1003">Cell membrane</keyword>
<evidence type="ECO:0000313" key="8">
    <source>
        <dbReference type="Proteomes" id="UP000069654"/>
    </source>
</evidence>
<keyword evidence="3" id="KW-0472">Membrane</keyword>
<feature type="signal peptide" evidence="6">
    <location>
        <begin position="1"/>
        <end position="28"/>
    </location>
</feature>
<dbReference type="RefSeq" id="WP_003927547.1">
    <property type="nucleotide sequence ID" value="NZ_BCTB01000002.1"/>
</dbReference>
<evidence type="ECO:0000256" key="1">
    <source>
        <dbReference type="ARBA" id="ARBA00022475"/>
    </source>
</evidence>
<evidence type="ECO:0000256" key="5">
    <source>
        <dbReference type="ARBA" id="ARBA00023288"/>
    </source>
</evidence>
<dbReference type="STRING" id="1797.RMCT_0300"/>
<organism evidence="7 8">
    <name type="scientific">Mycolicibacterium thermoresistibile</name>
    <name type="common">Mycobacterium thermoresistibile</name>
    <dbReference type="NCBI Taxonomy" id="1797"/>
    <lineage>
        <taxon>Bacteria</taxon>
        <taxon>Bacillati</taxon>
        <taxon>Actinomycetota</taxon>
        <taxon>Actinomycetes</taxon>
        <taxon>Mycobacteriales</taxon>
        <taxon>Mycobacteriaceae</taxon>
        <taxon>Mycolicibacterium</taxon>
    </lineage>
</organism>
<keyword evidence="4" id="KW-0564">Palmitate</keyword>
<dbReference type="InterPro" id="IPR008691">
    <property type="entry name" value="LpqH"/>
</dbReference>
<evidence type="ECO:0000256" key="2">
    <source>
        <dbReference type="ARBA" id="ARBA00022729"/>
    </source>
</evidence>
<dbReference type="EMBL" id="BCTB01000002">
    <property type="protein sequence ID" value="GAT13329.1"/>
    <property type="molecule type" value="Genomic_DNA"/>
</dbReference>
<keyword evidence="2 6" id="KW-0732">Signal</keyword>
<reference evidence="8" key="2">
    <citation type="submission" date="2016-02" db="EMBL/GenBank/DDBJ databases">
        <title>Draft genome sequence of five rapidly growing Mycobacterium species.</title>
        <authorList>
            <person name="Katahira K."/>
            <person name="Gotou Y."/>
            <person name="Iida K."/>
            <person name="Ogura Y."/>
            <person name="Hayashi T."/>
        </authorList>
    </citation>
    <scope>NUCLEOTIDE SEQUENCE [LARGE SCALE GENOMIC DNA]</scope>
    <source>
        <strain evidence="8">JCM6362</strain>
    </source>
</reference>
<name>A0A117ILA1_MYCTH</name>
<dbReference type="Pfam" id="PF05481">
    <property type="entry name" value="Myco_19_kDa"/>
    <property type="match status" value="1"/>
</dbReference>
<dbReference type="PROSITE" id="PS51257">
    <property type="entry name" value="PROKAR_LIPOPROTEIN"/>
    <property type="match status" value="1"/>
</dbReference>
<comment type="caution">
    <text evidence="7">The sequence shown here is derived from an EMBL/GenBank/DDBJ whole genome shotgun (WGS) entry which is preliminary data.</text>
</comment>
<keyword evidence="5" id="KW-0449">Lipoprotein</keyword>
<dbReference type="AlphaFoldDB" id="A0A117ILA1"/>
<sequence>MGIRVAPNRGPWTLALLAAVGLAAGCSAAPSALGDSTAEVKINGEAAGGPYPVTCSQNGWAWTVQTQQQDTGFTAVFDTEPEMTAQSVEITGLNGFTGSFWAGTVGKGRAGVANGKFRISGTAVGSFADNPTDTVDAEFSIEARC</sequence>
<dbReference type="OMA" id="FWADNIG"/>
<protein>
    <recommendedName>
        <fullName evidence="9">Lipoprotein antigen</fullName>
    </recommendedName>
</protein>
<dbReference type="GO" id="GO:0016020">
    <property type="term" value="C:membrane"/>
    <property type="evidence" value="ECO:0007669"/>
    <property type="project" value="InterPro"/>
</dbReference>
<accession>A0A117ILA1</accession>
<reference evidence="7 8" key="1">
    <citation type="journal article" date="2016" name="Genome Announc.">
        <title>Draft Genome Sequences of Five Rapidly Growing Mycobacterium Species, M. thermoresistibile, M. fortuitum subsp. acetamidolyticum, M. canariasense, M. brisbanense, and M. novocastrense.</title>
        <authorList>
            <person name="Katahira K."/>
            <person name="Ogura Y."/>
            <person name="Gotoh Y."/>
            <person name="Hayashi T."/>
        </authorList>
    </citation>
    <scope>NUCLEOTIDE SEQUENCE [LARGE SCALE GENOMIC DNA]</scope>
    <source>
        <strain evidence="7 8">JCM6362</strain>
    </source>
</reference>
<dbReference type="Proteomes" id="UP000069654">
    <property type="component" value="Unassembled WGS sequence"/>
</dbReference>